<feature type="region of interest" description="Disordered" evidence="1">
    <location>
        <begin position="231"/>
        <end position="263"/>
    </location>
</feature>
<reference evidence="2 3" key="1">
    <citation type="submission" date="2016-07" db="EMBL/GenBank/DDBJ databases">
        <title>Pervasive Adenine N6-methylation of Active Genes in Fungi.</title>
        <authorList>
            <consortium name="DOE Joint Genome Institute"/>
            <person name="Mondo S.J."/>
            <person name="Dannebaum R.O."/>
            <person name="Kuo R.C."/>
            <person name="Labutti K."/>
            <person name="Haridas S."/>
            <person name="Kuo A."/>
            <person name="Salamov A."/>
            <person name="Ahrendt S.R."/>
            <person name="Lipzen A."/>
            <person name="Sullivan W."/>
            <person name="Andreopoulos W.B."/>
            <person name="Clum A."/>
            <person name="Lindquist E."/>
            <person name="Daum C."/>
            <person name="Ramamoorthy G.K."/>
            <person name="Gryganskyi A."/>
            <person name="Culley D."/>
            <person name="Magnuson J.K."/>
            <person name="James T.Y."/>
            <person name="O'Malley M.A."/>
            <person name="Stajich J.E."/>
            <person name="Spatafora J.W."/>
            <person name="Visel A."/>
            <person name="Grigoriev I.V."/>
        </authorList>
    </citation>
    <scope>NUCLEOTIDE SEQUENCE [LARGE SCALE GENOMIC DNA]</scope>
    <source>
        <strain evidence="2 3">NRRL 3301</strain>
    </source>
</reference>
<comment type="caution">
    <text evidence="2">The sequence shown here is derived from an EMBL/GenBank/DDBJ whole genome shotgun (WGS) entry which is preliminary data.</text>
</comment>
<evidence type="ECO:0000256" key="1">
    <source>
        <dbReference type="SAM" id="MobiDB-lite"/>
    </source>
</evidence>
<keyword evidence="3" id="KW-1185">Reference proteome</keyword>
<proteinExistence type="predicted"/>
<feature type="compositionally biased region" description="Low complexity" evidence="1">
    <location>
        <begin position="237"/>
        <end position="259"/>
    </location>
</feature>
<dbReference type="OrthoDB" id="660555at2759"/>
<organism evidence="2 3">
    <name type="scientific">Hesseltinella vesiculosa</name>
    <dbReference type="NCBI Taxonomy" id="101127"/>
    <lineage>
        <taxon>Eukaryota</taxon>
        <taxon>Fungi</taxon>
        <taxon>Fungi incertae sedis</taxon>
        <taxon>Mucoromycota</taxon>
        <taxon>Mucoromycotina</taxon>
        <taxon>Mucoromycetes</taxon>
        <taxon>Mucorales</taxon>
        <taxon>Cunninghamellaceae</taxon>
        <taxon>Hesseltinella</taxon>
    </lineage>
</organism>
<gene>
    <name evidence="2" type="ORF">DM01DRAFT_1398821</name>
</gene>
<dbReference type="STRING" id="101127.A0A1X2G3X2"/>
<evidence type="ECO:0000313" key="3">
    <source>
        <dbReference type="Proteomes" id="UP000242146"/>
    </source>
</evidence>
<name>A0A1X2G3X2_9FUNG</name>
<evidence type="ECO:0000313" key="2">
    <source>
        <dbReference type="EMBL" id="ORX44233.1"/>
    </source>
</evidence>
<dbReference type="AlphaFoldDB" id="A0A1X2G3X2"/>
<sequence length="339" mass="37406">MSSMNSEGGCSLASILYSCSEKEKVHLDTLNLCNNSIYLVPSPLLHACRHVLLNGNPALDYCRMSRSLLNNSLRTWYRRAILTTPSNAASLDDILVQTMRHRPAPSGLDLPLPFLNLTPIQKWLPHADKKKKGRLDGPLVLDLDQAGWIPTLRELAMRSCSSLYPTAAATHLPWMLMNDMQGHTPCERCGQPFLNEWLTTIHVRPYQTYPFVVCKLAFCSTRCWRQHELAHPPPLPRRSSSTPTAPASPASTTPFTTLHPPLPAHLPPLMPPIDLASLSLNHHMPPPRMRPTRSTSSAAPNADPATNNAASASIPLPFEWIVAAADASAQQLHRDQSLG</sequence>
<protein>
    <submittedName>
        <fullName evidence="2">Uncharacterized protein</fullName>
    </submittedName>
</protein>
<dbReference type="EMBL" id="MCGT01000049">
    <property type="protein sequence ID" value="ORX44233.1"/>
    <property type="molecule type" value="Genomic_DNA"/>
</dbReference>
<accession>A0A1X2G3X2</accession>
<feature type="compositionally biased region" description="Low complexity" evidence="1">
    <location>
        <begin position="292"/>
        <end position="310"/>
    </location>
</feature>
<dbReference type="Proteomes" id="UP000242146">
    <property type="component" value="Unassembled WGS sequence"/>
</dbReference>
<feature type="region of interest" description="Disordered" evidence="1">
    <location>
        <begin position="277"/>
        <end position="310"/>
    </location>
</feature>